<name>A0ABV9NRD7_9BACI</name>
<comment type="caution">
    <text evidence="1">The sequence shown here is derived from an EMBL/GenBank/DDBJ whole genome shotgun (WGS) entry which is preliminary data.</text>
</comment>
<gene>
    <name evidence="1" type="ORF">ACFO4L_04430</name>
</gene>
<protein>
    <recommendedName>
        <fullName evidence="3">FbpB family small basic protein</fullName>
    </recommendedName>
</protein>
<accession>A0ABV9NRD7</accession>
<dbReference type="EMBL" id="JBHSGK010000003">
    <property type="protein sequence ID" value="MFC4735827.1"/>
    <property type="molecule type" value="Genomic_DNA"/>
</dbReference>
<reference evidence="2" key="1">
    <citation type="journal article" date="2019" name="Int. J. Syst. Evol. Microbiol.">
        <title>The Global Catalogue of Microorganisms (GCM) 10K type strain sequencing project: providing services to taxonomists for standard genome sequencing and annotation.</title>
        <authorList>
            <consortium name="The Broad Institute Genomics Platform"/>
            <consortium name="The Broad Institute Genome Sequencing Center for Infectious Disease"/>
            <person name="Wu L."/>
            <person name="Ma J."/>
        </authorList>
    </citation>
    <scope>NUCLEOTIDE SEQUENCE [LARGE SCALE GENOMIC DNA]</scope>
    <source>
        <strain evidence="2">JCM 12165</strain>
    </source>
</reference>
<sequence>MLLSLKEKKLLLKLIAKEQRKVFGKEANKEELKSLEEKIRQSMRNEKMNETKPEKL</sequence>
<evidence type="ECO:0000313" key="1">
    <source>
        <dbReference type="EMBL" id="MFC4735827.1"/>
    </source>
</evidence>
<organism evidence="1 2">
    <name type="scientific">Bacillus daqingensis</name>
    <dbReference type="NCBI Taxonomy" id="872396"/>
    <lineage>
        <taxon>Bacteria</taxon>
        <taxon>Bacillati</taxon>
        <taxon>Bacillota</taxon>
        <taxon>Bacilli</taxon>
        <taxon>Bacillales</taxon>
        <taxon>Bacillaceae</taxon>
        <taxon>Bacillus</taxon>
    </lineage>
</organism>
<dbReference type="RefSeq" id="WP_377908466.1">
    <property type="nucleotide sequence ID" value="NZ_JBHSGK010000003.1"/>
</dbReference>
<dbReference type="Proteomes" id="UP001595896">
    <property type="component" value="Unassembled WGS sequence"/>
</dbReference>
<proteinExistence type="predicted"/>
<evidence type="ECO:0000313" key="2">
    <source>
        <dbReference type="Proteomes" id="UP001595896"/>
    </source>
</evidence>
<evidence type="ECO:0008006" key="3">
    <source>
        <dbReference type="Google" id="ProtNLM"/>
    </source>
</evidence>
<keyword evidence="2" id="KW-1185">Reference proteome</keyword>